<dbReference type="InterPro" id="IPR029060">
    <property type="entry name" value="PIN-like_dom_sf"/>
</dbReference>
<proteinExistence type="predicted"/>
<dbReference type="SUPFAM" id="SSF88723">
    <property type="entry name" value="PIN domain-like"/>
    <property type="match status" value="1"/>
</dbReference>
<dbReference type="CDD" id="cd09874">
    <property type="entry name" value="PIN_MT3492-like"/>
    <property type="match status" value="1"/>
</dbReference>
<dbReference type="InterPro" id="IPR002716">
    <property type="entry name" value="PIN_dom"/>
</dbReference>
<evidence type="ECO:0000259" key="1">
    <source>
        <dbReference type="Pfam" id="PF01850"/>
    </source>
</evidence>
<dbReference type="AlphaFoldDB" id="A0A537JWA0"/>
<reference evidence="2 3" key="1">
    <citation type="journal article" date="2019" name="Nat. Microbiol.">
        <title>Mediterranean grassland soil C-N compound turnover is dependent on rainfall and depth, and is mediated by genomically divergent microorganisms.</title>
        <authorList>
            <person name="Diamond S."/>
            <person name="Andeer P.F."/>
            <person name="Li Z."/>
            <person name="Crits-Christoph A."/>
            <person name="Burstein D."/>
            <person name="Anantharaman K."/>
            <person name="Lane K.R."/>
            <person name="Thomas B.C."/>
            <person name="Pan C."/>
            <person name="Northen T.R."/>
            <person name="Banfield J.F."/>
        </authorList>
    </citation>
    <scope>NUCLEOTIDE SEQUENCE [LARGE SCALE GENOMIC DNA]</scope>
    <source>
        <strain evidence="2">NP_3</strain>
    </source>
</reference>
<dbReference type="EMBL" id="VBAK01000151">
    <property type="protein sequence ID" value="TMI87770.1"/>
    <property type="molecule type" value="Genomic_DNA"/>
</dbReference>
<accession>A0A537JWA0</accession>
<dbReference type="Pfam" id="PF01850">
    <property type="entry name" value="PIN"/>
    <property type="match status" value="1"/>
</dbReference>
<dbReference type="Gene3D" id="3.40.50.1010">
    <property type="entry name" value="5'-nuclease"/>
    <property type="match status" value="1"/>
</dbReference>
<gene>
    <name evidence="2" type="ORF">E6H00_14695</name>
</gene>
<name>A0A537JWA0_9BACT</name>
<comment type="caution">
    <text evidence="2">The sequence shown here is derived from an EMBL/GenBank/DDBJ whole genome shotgun (WGS) entry which is preliminary data.</text>
</comment>
<feature type="domain" description="PIN" evidence="1">
    <location>
        <begin position="8"/>
        <end position="112"/>
    </location>
</feature>
<evidence type="ECO:0000313" key="3">
    <source>
        <dbReference type="Proteomes" id="UP000318509"/>
    </source>
</evidence>
<dbReference type="Proteomes" id="UP000318509">
    <property type="component" value="Unassembled WGS sequence"/>
</dbReference>
<evidence type="ECO:0000313" key="2">
    <source>
        <dbReference type="EMBL" id="TMI87770.1"/>
    </source>
</evidence>
<sequence>MTGLPWAYIDTSMLVRRYVREQGTAEAIRLTSHHRVVISAYGLLELTAALHAKHRSGGLSSTGLRTALARAADERPWWTLVEVTPSILGRAEDVLGHAAARAADALHIASSLVFQESLGTPIPFLTADAKQRTDAEALGLHVHPFP</sequence>
<organism evidence="2 3">
    <name type="scientific">Candidatus Segetimicrobium genomatis</name>
    <dbReference type="NCBI Taxonomy" id="2569760"/>
    <lineage>
        <taxon>Bacteria</taxon>
        <taxon>Bacillati</taxon>
        <taxon>Candidatus Sysuimicrobiota</taxon>
        <taxon>Candidatus Sysuimicrobiia</taxon>
        <taxon>Candidatus Sysuimicrobiales</taxon>
        <taxon>Candidatus Segetimicrobiaceae</taxon>
        <taxon>Candidatus Segetimicrobium</taxon>
    </lineage>
</organism>
<protein>
    <submittedName>
        <fullName evidence="2">Type II toxin-antitoxin system VapC family toxin</fullName>
    </submittedName>
</protein>